<dbReference type="Pfam" id="PF12854">
    <property type="entry name" value="PPR_1"/>
    <property type="match status" value="1"/>
</dbReference>
<organism evidence="3 4">
    <name type="scientific">Penstemon smallii</name>
    <dbReference type="NCBI Taxonomy" id="265156"/>
    <lineage>
        <taxon>Eukaryota</taxon>
        <taxon>Viridiplantae</taxon>
        <taxon>Streptophyta</taxon>
        <taxon>Embryophyta</taxon>
        <taxon>Tracheophyta</taxon>
        <taxon>Spermatophyta</taxon>
        <taxon>Magnoliopsida</taxon>
        <taxon>eudicotyledons</taxon>
        <taxon>Gunneridae</taxon>
        <taxon>Pentapetalae</taxon>
        <taxon>asterids</taxon>
        <taxon>lamiids</taxon>
        <taxon>Lamiales</taxon>
        <taxon>Plantaginaceae</taxon>
        <taxon>Cheloneae</taxon>
        <taxon>Penstemon</taxon>
    </lineage>
</organism>
<dbReference type="PANTHER" id="PTHR47926">
    <property type="entry name" value="PENTATRICOPEPTIDE REPEAT-CONTAINING PROTEIN"/>
    <property type="match status" value="1"/>
</dbReference>
<dbReference type="InterPro" id="IPR046960">
    <property type="entry name" value="PPR_At4g14850-like_plant"/>
</dbReference>
<dbReference type="Proteomes" id="UP001634393">
    <property type="component" value="Unassembled WGS sequence"/>
</dbReference>
<evidence type="ECO:0000313" key="4">
    <source>
        <dbReference type="Proteomes" id="UP001634393"/>
    </source>
</evidence>
<proteinExistence type="predicted"/>
<feature type="repeat" description="PPR" evidence="2">
    <location>
        <begin position="142"/>
        <end position="172"/>
    </location>
</feature>
<dbReference type="Pfam" id="PF20431">
    <property type="entry name" value="E_motif"/>
    <property type="match status" value="1"/>
</dbReference>
<dbReference type="EMBL" id="JBJXBP010000006">
    <property type="protein sequence ID" value="KAL3825906.1"/>
    <property type="molecule type" value="Genomic_DNA"/>
</dbReference>
<sequence length="500" mass="56599">MIHHLKSCLTHNNTTKSPEVIKYFSLITLRCGNRVPQIGYPSNTQKNHSLVSLTQKMSQLSLRGEVEHARNIFDQICTRDSVSWNVMIKCYIENAMVENARKLFDEMPERTSVSWNTMIMGYIKTGRTNMALKLFIMTPDKDVVTWTAMITGLCRASRVNDAWLLFEKMPEPNAVSWSSIISGFQQNGFANESLNVFKQMLSVGIQPVSSHLFTSVLSACADLTMVSLSEQVYSQILKRGFHANYTLLGNSAISTFFKTGSFHNARLVFLDLDKPDIVTWNAMITGSAQDGYGLEAMMIFHQMQKAKVLPDGISYMGVLHGCSHSGYVKEGEQYFQSMKTDYGISPGLEHFAAMVDLYARAGKLEKAYKIIIEMPFEPTVVFWRTLLSGCRKWGDLEMALCAAEEILKLEPYNSSACLMVIDMFALAGKWEDVRKMRRVMRKTEARKELGCSWIDVKGRNCLFTTGDKIHPEADRIFSVIELLRHDCAIDYTRLEGFPNG</sequence>
<dbReference type="GO" id="GO:0099402">
    <property type="term" value="P:plant organ development"/>
    <property type="evidence" value="ECO:0007669"/>
    <property type="project" value="UniProtKB-ARBA"/>
</dbReference>
<dbReference type="PROSITE" id="PS51375">
    <property type="entry name" value="PPR"/>
    <property type="match status" value="4"/>
</dbReference>
<dbReference type="AlphaFoldDB" id="A0ABD3SMU4"/>
<keyword evidence="1" id="KW-0677">Repeat</keyword>
<keyword evidence="4" id="KW-1185">Reference proteome</keyword>
<protein>
    <recommendedName>
        <fullName evidence="5">Pentatricopeptide repeat-containing protein</fullName>
    </recommendedName>
</protein>
<evidence type="ECO:0008006" key="5">
    <source>
        <dbReference type="Google" id="ProtNLM"/>
    </source>
</evidence>
<dbReference type="InterPro" id="IPR046848">
    <property type="entry name" value="E_motif"/>
</dbReference>
<feature type="repeat" description="PPR" evidence="2">
    <location>
        <begin position="173"/>
        <end position="207"/>
    </location>
</feature>
<comment type="caution">
    <text evidence="3">The sequence shown here is derived from an EMBL/GenBank/DDBJ whole genome shotgun (WGS) entry which is preliminary data.</text>
</comment>
<evidence type="ECO:0000256" key="1">
    <source>
        <dbReference type="ARBA" id="ARBA00022737"/>
    </source>
</evidence>
<dbReference type="InterPro" id="IPR002885">
    <property type="entry name" value="PPR_rpt"/>
</dbReference>
<accession>A0ABD3SMU4</accession>
<evidence type="ECO:0000256" key="2">
    <source>
        <dbReference type="PROSITE-ProRule" id="PRU00708"/>
    </source>
</evidence>
<dbReference type="Pfam" id="PF13041">
    <property type="entry name" value="PPR_2"/>
    <property type="match status" value="1"/>
</dbReference>
<dbReference type="InterPro" id="IPR011990">
    <property type="entry name" value="TPR-like_helical_dom_sf"/>
</dbReference>
<feature type="repeat" description="PPR" evidence="2">
    <location>
        <begin position="80"/>
        <end position="114"/>
    </location>
</feature>
<gene>
    <name evidence="3" type="ORF">ACJIZ3_021935</name>
</gene>
<feature type="repeat" description="PPR" evidence="2">
    <location>
        <begin position="276"/>
        <end position="310"/>
    </location>
</feature>
<dbReference type="FunFam" id="1.25.40.10:FF:000158">
    <property type="entry name" value="pentatricopeptide repeat-containing protein At2g33680"/>
    <property type="match status" value="1"/>
</dbReference>
<dbReference type="NCBIfam" id="TIGR00756">
    <property type="entry name" value="PPR"/>
    <property type="match status" value="6"/>
</dbReference>
<name>A0ABD3SMU4_9LAMI</name>
<dbReference type="Pfam" id="PF01535">
    <property type="entry name" value="PPR"/>
    <property type="match status" value="4"/>
</dbReference>
<reference evidence="3 4" key="1">
    <citation type="submission" date="2024-12" db="EMBL/GenBank/DDBJ databases">
        <title>The unique morphological basis and parallel evolutionary history of personate flowers in Penstemon.</title>
        <authorList>
            <person name="Depatie T.H."/>
            <person name="Wessinger C.A."/>
        </authorList>
    </citation>
    <scope>NUCLEOTIDE SEQUENCE [LARGE SCALE GENOMIC DNA]</scope>
    <source>
        <strain evidence="3">WTNN_2</strain>
        <tissue evidence="3">Leaf</tissue>
    </source>
</reference>
<dbReference type="Gene3D" id="1.25.40.10">
    <property type="entry name" value="Tetratricopeptide repeat domain"/>
    <property type="match status" value="3"/>
</dbReference>
<evidence type="ECO:0000313" key="3">
    <source>
        <dbReference type="EMBL" id="KAL3825906.1"/>
    </source>
</evidence>